<name>A0ABS3Y243_9ACTN</name>
<evidence type="ECO:0000256" key="1">
    <source>
        <dbReference type="SAM" id="MobiDB-lite"/>
    </source>
</evidence>
<keyword evidence="4" id="KW-1185">Reference proteome</keyword>
<sequence>MPRFPHLSRTATTIAALTVTALVPLCGVAQAAPSDDRGTSASAPAPAAESPGLPRLLKLGDGKGLLGFDFLGLL</sequence>
<feature type="compositionally biased region" description="Low complexity" evidence="1">
    <location>
        <begin position="40"/>
        <end position="53"/>
    </location>
</feature>
<evidence type="ECO:0000256" key="2">
    <source>
        <dbReference type="SAM" id="SignalP"/>
    </source>
</evidence>
<feature type="chain" id="PRO_5047251247" evidence="2">
    <location>
        <begin position="32"/>
        <end position="74"/>
    </location>
</feature>
<dbReference type="Proteomes" id="UP000721954">
    <property type="component" value="Unassembled WGS sequence"/>
</dbReference>
<comment type="caution">
    <text evidence="3">The sequence shown here is derived from an EMBL/GenBank/DDBJ whole genome shotgun (WGS) entry which is preliminary data.</text>
</comment>
<evidence type="ECO:0000313" key="3">
    <source>
        <dbReference type="EMBL" id="MBO8201670.1"/>
    </source>
</evidence>
<dbReference type="GeneID" id="96262025"/>
<evidence type="ECO:0000313" key="4">
    <source>
        <dbReference type="Proteomes" id="UP000721954"/>
    </source>
</evidence>
<proteinExistence type="predicted"/>
<keyword evidence="2" id="KW-0732">Signal</keyword>
<reference evidence="3 4" key="1">
    <citation type="submission" date="2021-02" db="EMBL/GenBank/DDBJ databases">
        <title>Streptomyces spirodelae sp. nov., isolated from duckweed.</title>
        <authorList>
            <person name="Saimee Y."/>
            <person name="Duangmal K."/>
        </authorList>
    </citation>
    <scope>NUCLEOTIDE SEQUENCE [LARGE SCALE GENOMIC DNA]</scope>
    <source>
        <strain evidence="3 4">DSM 42105</strain>
    </source>
</reference>
<feature type="signal peptide" evidence="2">
    <location>
        <begin position="1"/>
        <end position="31"/>
    </location>
</feature>
<dbReference type="RefSeq" id="WP_209213294.1">
    <property type="nucleotide sequence ID" value="NZ_JAFFZM010000017.1"/>
</dbReference>
<gene>
    <name evidence="3" type="ORF">JW613_25735</name>
</gene>
<feature type="region of interest" description="Disordered" evidence="1">
    <location>
        <begin position="32"/>
        <end position="53"/>
    </location>
</feature>
<protein>
    <submittedName>
        <fullName evidence="3">Uncharacterized protein</fullName>
    </submittedName>
</protein>
<accession>A0ABS3Y243</accession>
<dbReference type="EMBL" id="JAFFZM010000017">
    <property type="protein sequence ID" value="MBO8201670.1"/>
    <property type="molecule type" value="Genomic_DNA"/>
</dbReference>
<organism evidence="3 4">
    <name type="scientific">Streptomyces smyrnaeus</name>
    <dbReference type="NCBI Taxonomy" id="1387713"/>
    <lineage>
        <taxon>Bacteria</taxon>
        <taxon>Bacillati</taxon>
        <taxon>Actinomycetota</taxon>
        <taxon>Actinomycetes</taxon>
        <taxon>Kitasatosporales</taxon>
        <taxon>Streptomycetaceae</taxon>
        <taxon>Streptomyces</taxon>
    </lineage>
</organism>